<sequence length="260" mass="28489">MSYVITRTMVQPYAKTLLSMLTSSLRRFSSSTQSAFSSSVGVSIGSQFAGFGSSSIGNPATQTLLSQHARLRCPGINIALCRNYVVMRTIHSLPAASRDNGVLNAVSRSLILPTIGLRLAWQRTAWATAQQTATMATIGQLLRGARKGPPRRKCKLRQLDGSPFKKGICLRVYTMTPKKPNSANRKVCKVQLTNGFKALAYIPGEGHNLQEHSMVLLRGGRARDLPGVRLRVVRGRYDCAGVKDRKKSRSRYGTKRPKAA</sequence>
<proteinExistence type="inferred from homology"/>
<protein>
    <recommendedName>
        <fullName evidence="6">Ribosomal protein S12</fullName>
    </recommendedName>
</protein>
<name>A0A8J4D969_9CHLO</name>
<dbReference type="GO" id="GO:0006412">
    <property type="term" value="P:translation"/>
    <property type="evidence" value="ECO:0007669"/>
    <property type="project" value="InterPro"/>
</dbReference>
<evidence type="ECO:0000256" key="3">
    <source>
        <dbReference type="ARBA" id="ARBA00023274"/>
    </source>
</evidence>
<dbReference type="InterPro" id="IPR005679">
    <property type="entry name" value="Ribosomal_uS12_bac"/>
</dbReference>
<dbReference type="CDD" id="cd03368">
    <property type="entry name" value="Ribosomal_S12"/>
    <property type="match status" value="1"/>
</dbReference>
<accession>A0A8J4D969</accession>
<dbReference type="GO" id="GO:0015935">
    <property type="term" value="C:small ribosomal subunit"/>
    <property type="evidence" value="ECO:0007669"/>
    <property type="project" value="InterPro"/>
</dbReference>
<reference evidence="4" key="1">
    <citation type="journal article" date="2021" name="Proc. Natl. Acad. Sci. U.S.A.">
        <title>Three genomes in the algal genus Volvox reveal the fate of a haploid sex-determining region after a transition to homothallism.</title>
        <authorList>
            <person name="Yamamoto K."/>
            <person name="Hamaji T."/>
            <person name="Kawai-Toyooka H."/>
            <person name="Matsuzaki R."/>
            <person name="Takahashi F."/>
            <person name="Nishimura Y."/>
            <person name="Kawachi M."/>
            <person name="Noguchi H."/>
            <person name="Minakuchi Y."/>
            <person name="Umen J.G."/>
            <person name="Toyoda A."/>
            <person name="Nozaki H."/>
        </authorList>
    </citation>
    <scope>NUCLEOTIDE SEQUENCE</scope>
    <source>
        <strain evidence="4">NIES-3785</strain>
    </source>
</reference>
<evidence type="ECO:0000256" key="1">
    <source>
        <dbReference type="ARBA" id="ARBA00005657"/>
    </source>
</evidence>
<dbReference type="InterPro" id="IPR006032">
    <property type="entry name" value="Ribosomal_uS12"/>
</dbReference>
<dbReference type="Pfam" id="PF00164">
    <property type="entry name" value="Ribosom_S12_S23"/>
    <property type="match status" value="1"/>
</dbReference>
<keyword evidence="3" id="KW-0687">Ribonucleoprotein</keyword>
<gene>
    <name evidence="4" type="ORF">Vretimale_1162</name>
</gene>
<dbReference type="PRINTS" id="PR01034">
    <property type="entry name" value="RIBOSOMALS12"/>
</dbReference>
<dbReference type="Gene3D" id="2.40.50.140">
    <property type="entry name" value="Nucleic acid-binding proteins"/>
    <property type="match status" value="1"/>
</dbReference>
<dbReference type="NCBIfam" id="TIGR00981">
    <property type="entry name" value="rpsL_bact"/>
    <property type="match status" value="1"/>
</dbReference>
<dbReference type="GO" id="GO:0003735">
    <property type="term" value="F:structural constituent of ribosome"/>
    <property type="evidence" value="ECO:0007669"/>
    <property type="project" value="InterPro"/>
</dbReference>
<comment type="caution">
    <text evidence="4">The sequence shown here is derived from an EMBL/GenBank/DDBJ whole genome shotgun (WGS) entry which is preliminary data.</text>
</comment>
<dbReference type="AlphaFoldDB" id="A0A8J4D969"/>
<organism evidence="4 5">
    <name type="scientific">Volvox reticuliferus</name>
    <dbReference type="NCBI Taxonomy" id="1737510"/>
    <lineage>
        <taxon>Eukaryota</taxon>
        <taxon>Viridiplantae</taxon>
        <taxon>Chlorophyta</taxon>
        <taxon>core chlorophytes</taxon>
        <taxon>Chlorophyceae</taxon>
        <taxon>CS clade</taxon>
        <taxon>Chlamydomonadales</taxon>
        <taxon>Volvocaceae</taxon>
        <taxon>Volvox</taxon>
    </lineage>
</organism>
<comment type="similarity">
    <text evidence="1">Belongs to the universal ribosomal protein uS12 family.</text>
</comment>
<dbReference type="InterPro" id="IPR012340">
    <property type="entry name" value="NA-bd_OB-fold"/>
</dbReference>
<evidence type="ECO:0000313" key="4">
    <source>
        <dbReference type="EMBL" id="GIL95104.1"/>
    </source>
</evidence>
<evidence type="ECO:0000313" key="5">
    <source>
        <dbReference type="Proteomes" id="UP000722791"/>
    </source>
</evidence>
<dbReference type="FunFam" id="2.40.50.140:FF:000099">
    <property type="entry name" value="Ribosomal protein S12, mitochondrial"/>
    <property type="match status" value="1"/>
</dbReference>
<dbReference type="EMBL" id="BNCQ01000002">
    <property type="protein sequence ID" value="GIL95104.1"/>
    <property type="molecule type" value="Genomic_DNA"/>
</dbReference>
<keyword evidence="2" id="KW-0689">Ribosomal protein</keyword>
<dbReference type="SUPFAM" id="SSF50249">
    <property type="entry name" value="Nucleic acid-binding proteins"/>
    <property type="match status" value="1"/>
</dbReference>
<evidence type="ECO:0000256" key="2">
    <source>
        <dbReference type="ARBA" id="ARBA00022980"/>
    </source>
</evidence>
<dbReference type="PROSITE" id="PS00055">
    <property type="entry name" value="RIBOSOMAL_S12"/>
    <property type="match status" value="1"/>
</dbReference>
<evidence type="ECO:0008006" key="6">
    <source>
        <dbReference type="Google" id="ProtNLM"/>
    </source>
</evidence>
<dbReference type="Proteomes" id="UP000722791">
    <property type="component" value="Unassembled WGS sequence"/>
</dbReference>
<dbReference type="PANTHER" id="PTHR11652">
    <property type="entry name" value="30S RIBOSOMAL PROTEIN S12 FAMILY MEMBER"/>
    <property type="match status" value="1"/>
</dbReference>